<reference evidence="18" key="1">
    <citation type="submission" date="2020-10" db="EMBL/GenBank/DDBJ databases">
        <authorList>
            <person name="Gilroy R."/>
        </authorList>
    </citation>
    <scope>NUCLEOTIDE SEQUENCE</scope>
    <source>
        <strain evidence="18">B1-16210</strain>
    </source>
</reference>
<evidence type="ECO:0000256" key="15">
    <source>
        <dbReference type="RuleBase" id="RU003651"/>
    </source>
</evidence>
<evidence type="ECO:0000256" key="16">
    <source>
        <dbReference type="SAM" id="MobiDB-lite"/>
    </source>
</evidence>
<dbReference type="InterPro" id="IPR037219">
    <property type="entry name" value="Peptidase_M41-like"/>
</dbReference>
<dbReference type="InterPro" id="IPR041569">
    <property type="entry name" value="AAA_lid_3"/>
</dbReference>
<dbReference type="Gene3D" id="3.40.50.300">
    <property type="entry name" value="P-loop containing nucleotide triphosphate hydrolases"/>
    <property type="match status" value="1"/>
</dbReference>
<keyword evidence="5 14" id="KW-0479">Metal-binding</keyword>
<dbReference type="Gene3D" id="1.10.8.60">
    <property type="match status" value="1"/>
</dbReference>
<dbReference type="AlphaFoldDB" id="A0A940DF22"/>
<comment type="subunit">
    <text evidence="14">Homohexamer.</text>
</comment>
<evidence type="ECO:0000256" key="6">
    <source>
        <dbReference type="ARBA" id="ARBA00022741"/>
    </source>
</evidence>
<dbReference type="HAMAP" id="MF_01458">
    <property type="entry name" value="FtsH"/>
    <property type="match status" value="1"/>
</dbReference>
<dbReference type="Pfam" id="PF01434">
    <property type="entry name" value="Peptidase_M41"/>
    <property type="match status" value="1"/>
</dbReference>
<keyword evidence="8 14" id="KW-0862">Zinc</keyword>
<evidence type="ECO:0000313" key="18">
    <source>
        <dbReference type="EMBL" id="MBO8407233.1"/>
    </source>
</evidence>
<dbReference type="Proteomes" id="UP000721442">
    <property type="component" value="Unassembled WGS sequence"/>
</dbReference>
<keyword evidence="14" id="KW-1003">Cell membrane</keyword>
<comment type="subcellular location">
    <subcellularLocation>
        <location evidence="14">Cell membrane</location>
        <topology evidence="14">Multi-pass membrane protein</topology>
        <orientation evidence="14">Cytoplasmic side</orientation>
    </subcellularLocation>
    <subcellularLocation>
        <location evidence="1">Membrane</location>
    </subcellularLocation>
</comment>
<dbReference type="SUPFAM" id="SSF52540">
    <property type="entry name" value="P-loop containing nucleoside triphosphate hydrolases"/>
    <property type="match status" value="1"/>
</dbReference>
<name>A0A940DF22_9PROT</name>
<dbReference type="CDD" id="cd19501">
    <property type="entry name" value="RecA-like_FtsH"/>
    <property type="match status" value="1"/>
</dbReference>
<keyword evidence="9 14" id="KW-0067">ATP-binding</keyword>
<comment type="similarity">
    <text evidence="15">Belongs to the AAA ATPase family.</text>
</comment>
<comment type="cofactor">
    <cofactor evidence="14">
        <name>Zn(2+)</name>
        <dbReference type="ChEBI" id="CHEBI:29105"/>
    </cofactor>
    <text evidence="14">Binds 1 zinc ion per subunit.</text>
</comment>
<feature type="binding site" evidence="14">
    <location>
        <position position="444"/>
    </location>
    <ligand>
        <name>Zn(2+)</name>
        <dbReference type="ChEBI" id="CHEBI:29105"/>
        <note>catalytic</note>
    </ligand>
</feature>
<dbReference type="GO" id="GO:0004222">
    <property type="term" value="F:metalloendopeptidase activity"/>
    <property type="evidence" value="ECO:0007669"/>
    <property type="project" value="InterPro"/>
</dbReference>
<feature type="region of interest" description="Disordered" evidence="16">
    <location>
        <begin position="618"/>
        <end position="640"/>
    </location>
</feature>
<dbReference type="FunFam" id="1.10.8.60:FF:000001">
    <property type="entry name" value="ATP-dependent zinc metalloprotease FtsH"/>
    <property type="match status" value="1"/>
</dbReference>
<evidence type="ECO:0000256" key="7">
    <source>
        <dbReference type="ARBA" id="ARBA00022801"/>
    </source>
</evidence>
<dbReference type="InterPro" id="IPR000642">
    <property type="entry name" value="Peptidase_M41"/>
</dbReference>
<dbReference type="GO" id="GO:0005524">
    <property type="term" value="F:ATP binding"/>
    <property type="evidence" value="ECO:0007669"/>
    <property type="project" value="UniProtKB-UniRule"/>
</dbReference>
<reference evidence="18" key="2">
    <citation type="journal article" date="2021" name="PeerJ">
        <title>Extensive microbial diversity within the chicken gut microbiome revealed by metagenomics and culture.</title>
        <authorList>
            <person name="Gilroy R."/>
            <person name="Ravi A."/>
            <person name="Getino M."/>
            <person name="Pursley I."/>
            <person name="Horton D.L."/>
            <person name="Alikhan N.F."/>
            <person name="Baker D."/>
            <person name="Gharbi K."/>
            <person name="Hall N."/>
            <person name="Watson M."/>
            <person name="Adriaenssens E.M."/>
            <person name="Foster-Nyarko E."/>
            <person name="Jarju S."/>
            <person name="Secka A."/>
            <person name="Antonio M."/>
            <person name="Oren A."/>
            <person name="Chaudhuri R.R."/>
            <person name="La Ragione R."/>
            <person name="Hildebrand F."/>
            <person name="Pallen M.J."/>
        </authorList>
    </citation>
    <scope>NUCLEOTIDE SEQUENCE</scope>
    <source>
        <strain evidence="18">B1-16210</strain>
    </source>
</reference>
<dbReference type="Pfam" id="PF00004">
    <property type="entry name" value="AAA"/>
    <property type="match status" value="1"/>
</dbReference>
<feature type="compositionally biased region" description="Polar residues" evidence="16">
    <location>
        <begin position="1"/>
        <end position="14"/>
    </location>
</feature>
<dbReference type="EMBL" id="JADINE010000028">
    <property type="protein sequence ID" value="MBO8407233.1"/>
    <property type="molecule type" value="Genomic_DNA"/>
</dbReference>
<evidence type="ECO:0000313" key="19">
    <source>
        <dbReference type="Proteomes" id="UP000721442"/>
    </source>
</evidence>
<evidence type="ECO:0000256" key="13">
    <source>
        <dbReference type="ARBA" id="ARBA00061570"/>
    </source>
</evidence>
<organism evidence="18 19">
    <name type="scientific">Candidatus Enterousia excrementavium</name>
    <dbReference type="NCBI Taxonomy" id="2840789"/>
    <lineage>
        <taxon>Bacteria</taxon>
        <taxon>Pseudomonadati</taxon>
        <taxon>Pseudomonadota</taxon>
        <taxon>Alphaproteobacteria</taxon>
        <taxon>Candidatus Enterousia</taxon>
    </lineage>
</organism>
<feature type="binding site" evidence="14">
    <location>
        <position position="440"/>
    </location>
    <ligand>
        <name>Zn(2+)</name>
        <dbReference type="ChEBI" id="CHEBI:29105"/>
        <note>catalytic</note>
    </ligand>
</feature>
<feature type="binding site" evidence="14">
    <location>
        <position position="519"/>
    </location>
    <ligand>
        <name>Zn(2+)</name>
        <dbReference type="ChEBI" id="CHEBI:29105"/>
        <note>catalytic</note>
    </ligand>
</feature>
<feature type="compositionally biased region" description="Basic residues" evidence="16">
    <location>
        <begin position="621"/>
        <end position="633"/>
    </location>
</feature>
<evidence type="ECO:0000256" key="14">
    <source>
        <dbReference type="HAMAP-Rule" id="MF_01458"/>
    </source>
</evidence>
<evidence type="ECO:0000256" key="12">
    <source>
        <dbReference type="ARBA" id="ARBA00023136"/>
    </source>
</evidence>
<comment type="similarity">
    <text evidence="13 14">In the central section; belongs to the AAA ATPase family.</text>
</comment>
<dbReference type="SUPFAM" id="SSF140990">
    <property type="entry name" value="FtsH protease domain-like"/>
    <property type="match status" value="1"/>
</dbReference>
<evidence type="ECO:0000259" key="17">
    <source>
        <dbReference type="SMART" id="SM00382"/>
    </source>
</evidence>
<evidence type="ECO:0000256" key="1">
    <source>
        <dbReference type="ARBA" id="ARBA00004370"/>
    </source>
</evidence>
<dbReference type="FunFam" id="3.40.50.300:FF:000001">
    <property type="entry name" value="ATP-dependent zinc metalloprotease FtsH"/>
    <property type="match status" value="1"/>
</dbReference>
<proteinExistence type="inferred from homology"/>
<comment type="caution">
    <text evidence="18">The sequence shown here is derived from an EMBL/GenBank/DDBJ whole genome shotgun (WGS) entry which is preliminary data.</text>
</comment>
<evidence type="ECO:0000256" key="9">
    <source>
        <dbReference type="ARBA" id="ARBA00022840"/>
    </source>
</evidence>
<feature type="active site" evidence="14">
    <location>
        <position position="441"/>
    </location>
</feature>
<feature type="transmembrane region" description="Helical" evidence="14">
    <location>
        <begin position="130"/>
        <end position="148"/>
    </location>
</feature>
<keyword evidence="3 14" id="KW-0645">Protease</keyword>
<dbReference type="NCBIfam" id="TIGR01241">
    <property type="entry name" value="FtsH_fam"/>
    <property type="match status" value="1"/>
</dbReference>
<feature type="domain" description="AAA+ ATPase" evidence="17">
    <location>
        <begin position="212"/>
        <end position="350"/>
    </location>
</feature>
<keyword evidence="10 14" id="KW-1133">Transmembrane helix</keyword>
<dbReference type="SMART" id="SM00382">
    <property type="entry name" value="AAA"/>
    <property type="match status" value="1"/>
</dbReference>
<dbReference type="GO" id="GO:0030163">
    <property type="term" value="P:protein catabolic process"/>
    <property type="evidence" value="ECO:0007669"/>
    <property type="project" value="UniProtKB-UniRule"/>
</dbReference>
<dbReference type="InterPro" id="IPR027417">
    <property type="entry name" value="P-loop_NTPase"/>
</dbReference>
<evidence type="ECO:0000256" key="10">
    <source>
        <dbReference type="ARBA" id="ARBA00022989"/>
    </source>
</evidence>
<feature type="transmembrane region" description="Helical" evidence="14">
    <location>
        <begin position="23"/>
        <end position="44"/>
    </location>
</feature>
<keyword evidence="12 14" id="KW-0472">Membrane</keyword>
<accession>A0A940DF22</accession>
<dbReference type="InterPro" id="IPR003593">
    <property type="entry name" value="AAA+_ATPase"/>
</dbReference>
<dbReference type="PROSITE" id="PS00674">
    <property type="entry name" value="AAA"/>
    <property type="match status" value="1"/>
</dbReference>
<evidence type="ECO:0000256" key="3">
    <source>
        <dbReference type="ARBA" id="ARBA00022670"/>
    </source>
</evidence>
<evidence type="ECO:0000256" key="11">
    <source>
        <dbReference type="ARBA" id="ARBA00023049"/>
    </source>
</evidence>
<evidence type="ECO:0000256" key="8">
    <source>
        <dbReference type="ARBA" id="ARBA00022833"/>
    </source>
</evidence>
<feature type="region of interest" description="Disordered" evidence="16">
    <location>
        <begin position="1"/>
        <end position="20"/>
    </location>
</feature>
<dbReference type="EC" id="3.4.24.-" evidence="14"/>
<dbReference type="PANTHER" id="PTHR23076:SF97">
    <property type="entry name" value="ATP-DEPENDENT ZINC METALLOPROTEASE YME1L1"/>
    <property type="match status" value="1"/>
</dbReference>
<dbReference type="InterPro" id="IPR003960">
    <property type="entry name" value="ATPase_AAA_CS"/>
</dbReference>
<dbReference type="GO" id="GO:0005886">
    <property type="term" value="C:plasma membrane"/>
    <property type="evidence" value="ECO:0007669"/>
    <property type="project" value="UniProtKB-SubCell"/>
</dbReference>
<dbReference type="InterPro" id="IPR003959">
    <property type="entry name" value="ATPase_AAA_core"/>
</dbReference>
<keyword evidence="11 14" id="KW-0482">Metalloprotease</keyword>
<dbReference type="Pfam" id="PF17862">
    <property type="entry name" value="AAA_lid_3"/>
    <property type="match status" value="1"/>
</dbReference>
<comment type="similarity">
    <text evidence="2 14">In the C-terminal section; belongs to the peptidase M41 family.</text>
</comment>
<dbReference type="InterPro" id="IPR005936">
    <property type="entry name" value="FtsH"/>
</dbReference>
<evidence type="ECO:0000256" key="4">
    <source>
        <dbReference type="ARBA" id="ARBA00022692"/>
    </source>
</evidence>
<keyword evidence="6 14" id="KW-0547">Nucleotide-binding</keyword>
<comment type="function">
    <text evidence="14">Acts as a processive, ATP-dependent zinc metallopeptidase for both cytoplasmic and membrane proteins. Plays a role in the quality control of integral membrane proteins.</text>
</comment>
<protein>
    <recommendedName>
        <fullName evidence="14">ATP-dependent zinc metalloprotease FtsH</fullName>
        <ecNumber evidence="14">3.4.24.-</ecNumber>
    </recommendedName>
</protein>
<gene>
    <name evidence="14 18" type="primary">ftsH</name>
    <name evidence="18" type="ORF">IAC77_02090</name>
</gene>
<evidence type="ECO:0000256" key="5">
    <source>
        <dbReference type="ARBA" id="ARBA00022723"/>
    </source>
</evidence>
<dbReference type="FunFam" id="1.20.58.760:FF:000001">
    <property type="entry name" value="ATP-dependent zinc metalloprotease FtsH"/>
    <property type="match status" value="1"/>
</dbReference>
<dbReference type="GO" id="GO:0016887">
    <property type="term" value="F:ATP hydrolysis activity"/>
    <property type="evidence" value="ECO:0007669"/>
    <property type="project" value="UniProtKB-UniRule"/>
</dbReference>
<dbReference type="GO" id="GO:0008270">
    <property type="term" value="F:zinc ion binding"/>
    <property type="evidence" value="ECO:0007669"/>
    <property type="project" value="UniProtKB-UniRule"/>
</dbReference>
<dbReference type="PANTHER" id="PTHR23076">
    <property type="entry name" value="METALLOPROTEASE M41 FTSH"/>
    <property type="match status" value="1"/>
</dbReference>
<keyword evidence="4 14" id="KW-0812">Transmembrane</keyword>
<evidence type="ECO:0000256" key="2">
    <source>
        <dbReference type="ARBA" id="ARBA00010044"/>
    </source>
</evidence>
<keyword evidence="7 14" id="KW-0378">Hydrolase</keyword>
<sequence length="640" mass="69621">MENRNQIQTLANRTQKNKTSRRGGGNIFLVIFLALFAALIARSFTGSIWAPKTLVNGQPAPAPIELTFSDVLNRASEIKTMNVRETNATGTLTDGTPFTATITYDPELLSQIAENGAEISIDASKTWVDYLGTWVPILMGLFFIWWIFRGFKGGAAGLSRSLAQQNPTKITTGKTKTTFKDVAGIDSEKQELMEIVDFLKDGKKFRDVGARVPRGILLSGEPGTGKTLLARAIAGEANVPFFAASGSDFSGIIVGLGVAKIKEIFDMAKRNAPCILFIDEIDAIGQRRSTSSYNDQDREQTLNQLLIEMDGFANDTGIIVIGATNRADMLDPALLRPGRFDRQVYIELPDLSGRREILDLYAKKVKVSDDVNLQDLARGTTGFSGADLENLLNEAALHAVRNGRKEISAVDVEEARDKILMGPRKVRKMRPEDIKLTAYHEAGHAFVSMMYSDITDPIHKATIIPRGRALGMVQHLPIDDKVSMTIAEVRANLAIALAGRSAEEVFFGADKITTGAESDIAMATRLARYSITTAGLSDKVGLAAINQVNTLGTRSALENASEKTAQIVDAEVKEWLDAAHADATRLLSKNKDTVQKLAEELLARETLTGDEIRKIVNGKAPAKKSAKKSTGKKVKQDAAK</sequence>
<dbReference type="GO" id="GO:0006508">
    <property type="term" value="P:proteolysis"/>
    <property type="evidence" value="ECO:0007669"/>
    <property type="project" value="UniProtKB-KW"/>
</dbReference>
<dbReference type="Gene3D" id="1.20.58.760">
    <property type="entry name" value="Peptidase M41"/>
    <property type="match status" value="1"/>
</dbReference>
<dbReference type="GO" id="GO:0004176">
    <property type="term" value="F:ATP-dependent peptidase activity"/>
    <property type="evidence" value="ECO:0007669"/>
    <property type="project" value="InterPro"/>
</dbReference>
<feature type="binding site" evidence="14">
    <location>
        <begin position="220"/>
        <end position="227"/>
    </location>
    <ligand>
        <name>ATP</name>
        <dbReference type="ChEBI" id="CHEBI:30616"/>
    </ligand>
</feature>